<dbReference type="Gene3D" id="1.10.287.70">
    <property type="match status" value="1"/>
</dbReference>
<dbReference type="Proteomes" id="UP000198287">
    <property type="component" value="Unassembled WGS sequence"/>
</dbReference>
<evidence type="ECO:0000256" key="3">
    <source>
        <dbReference type="ARBA" id="ARBA00022692"/>
    </source>
</evidence>
<evidence type="ECO:0000313" key="9">
    <source>
        <dbReference type="EMBL" id="OXA53718.1"/>
    </source>
</evidence>
<evidence type="ECO:0000256" key="5">
    <source>
        <dbReference type="ARBA" id="ARBA00023136"/>
    </source>
</evidence>
<dbReference type="PANTHER" id="PTHR42643:SF24">
    <property type="entry name" value="IONOTROPIC RECEPTOR 60A"/>
    <property type="match status" value="1"/>
</dbReference>
<dbReference type="InterPro" id="IPR052192">
    <property type="entry name" value="Insect_Ionotropic_Sensory_Rcpt"/>
</dbReference>
<evidence type="ECO:0000256" key="4">
    <source>
        <dbReference type="ARBA" id="ARBA00022989"/>
    </source>
</evidence>
<keyword evidence="2" id="KW-1003">Cell membrane</keyword>
<dbReference type="EMBL" id="LNIX01000005">
    <property type="protein sequence ID" value="OXA53718.1"/>
    <property type="molecule type" value="Genomic_DNA"/>
</dbReference>
<dbReference type="AlphaFoldDB" id="A0A226E8T5"/>
<keyword evidence="6" id="KW-0675">Receptor</keyword>
<feature type="signal peptide" evidence="8">
    <location>
        <begin position="1"/>
        <end position="17"/>
    </location>
</feature>
<keyword evidence="3" id="KW-0812">Transmembrane</keyword>
<evidence type="ECO:0000256" key="7">
    <source>
        <dbReference type="ARBA" id="ARBA00023180"/>
    </source>
</evidence>
<gene>
    <name evidence="9" type="ORF">Fcan01_11546</name>
</gene>
<dbReference type="GO" id="GO:0005886">
    <property type="term" value="C:plasma membrane"/>
    <property type="evidence" value="ECO:0007669"/>
    <property type="project" value="UniProtKB-SubCell"/>
</dbReference>
<evidence type="ECO:0000256" key="2">
    <source>
        <dbReference type="ARBA" id="ARBA00022475"/>
    </source>
</evidence>
<comment type="caution">
    <text evidence="9">The sequence shown here is derived from an EMBL/GenBank/DDBJ whole genome shotgun (WGS) entry which is preliminary data.</text>
</comment>
<proteinExistence type="predicted"/>
<dbReference type="PANTHER" id="PTHR42643">
    <property type="entry name" value="IONOTROPIC RECEPTOR 20A-RELATED"/>
    <property type="match status" value="1"/>
</dbReference>
<accession>A0A226E8T5</accession>
<organism evidence="9 10">
    <name type="scientific">Folsomia candida</name>
    <name type="common">Springtail</name>
    <dbReference type="NCBI Taxonomy" id="158441"/>
    <lineage>
        <taxon>Eukaryota</taxon>
        <taxon>Metazoa</taxon>
        <taxon>Ecdysozoa</taxon>
        <taxon>Arthropoda</taxon>
        <taxon>Hexapoda</taxon>
        <taxon>Collembola</taxon>
        <taxon>Entomobryomorpha</taxon>
        <taxon>Isotomoidea</taxon>
        <taxon>Isotomidae</taxon>
        <taxon>Proisotominae</taxon>
        <taxon>Folsomia</taxon>
    </lineage>
</organism>
<keyword evidence="5" id="KW-0472">Membrane</keyword>
<keyword evidence="8" id="KW-0732">Signal</keyword>
<feature type="chain" id="PRO_5012804844" evidence="8">
    <location>
        <begin position="18"/>
        <end position="646"/>
    </location>
</feature>
<name>A0A226E8T5_FOLCA</name>
<evidence type="ECO:0000313" key="10">
    <source>
        <dbReference type="Proteomes" id="UP000198287"/>
    </source>
</evidence>
<evidence type="ECO:0000256" key="6">
    <source>
        <dbReference type="ARBA" id="ARBA00023170"/>
    </source>
</evidence>
<comment type="subcellular location">
    <subcellularLocation>
        <location evidence="1">Cell membrane</location>
        <topology evidence="1">Multi-pass membrane protein</topology>
    </subcellularLocation>
</comment>
<reference evidence="9 10" key="1">
    <citation type="submission" date="2015-12" db="EMBL/GenBank/DDBJ databases">
        <title>The genome of Folsomia candida.</title>
        <authorList>
            <person name="Faddeeva A."/>
            <person name="Derks M.F."/>
            <person name="Anvar Y."/>
            <person name="Smit S."/>
            <person name="Van Straalen N."/>
            <person name="Roelofs D."/>
        </authorList>
    </citation>
    <scope>NUCLEOTIDE SEQUENCE [LARGE SCALE GENOMIC DNA]</scope>
    <source>
        <strain evidence="9 10">VU population</strain>
        <tissue evidence="9">Whole body</tissue>
    </source>
</reference>
<protein>
    <submittedName>
        <fullName evidence="9">Uncharacterized protein</fullName>
    </submittedName>
</protein>
<keyword evidence="10" id="KW-1185">Reference proteome</keyword>
<evidence type="ECO:0000256" key="8">
    <source>
        <dbReference type="SAM" id="SignalP"/>
    </source>
</evidence>
<sequence length="646" mass="74119">MFSQKIFILMLATVAKSEKNDVPISKAHISLFLKNLTNCDLQIVHDGIDLADHQIPVKLTHVSLNLKLNESTYPALNTLMSRTVLPQLIFLLSKYLINSNSDHKFPKSSPNLEQWIDIAVSKHKYHLYRKENIDASGRTFEKKFFHYGNDAFVILISTRGKRELKSFVVEKPELHNTYILAQSYLADDNYTNGLCAVPQTSRNSSRCSQITHWNDRIATIASWPSVWCVKIPASLYDLVKNTAQLNMDNVNLFDRKENYTIADWARAALSKVHDLTTLHQNCFSETIPLLEFNYKLGSENYQNLEHGMPVITRCTGFQFFTCYREQYISFKICIAPFQPNLWLGLITTLVAVVASASIYKPFGGYAKVSFSAWLFILATIFEETGHMPSKIQRATYLRLILCSWCVMSIFLTNCYNGLMISELNAPLPSFEPKTFQELVCHKLTLESTDRFFYASDLPHVSDSKTANDRKLINDLTGWYGTALISPFVIKTGKNPYRRDDCFSLLSMRSKERTMSGNPEFLDYVLTRFEDMLSGWSESSFVSKYYNLLLSLYLPIHSHHPKNMTYSKFNTNLAELKKKIETEMIKCEKTVYIAHSDVVDAAYVFLSKNYPWRKFYKGVGHILDASSYGVAFRNAVSQRFQCILNLS</sequence>
<keyword evidence="4" id="KW-1133">Transmembrane helix</keyword>
<keyword evidence="7" id="KW-0325">Glycoprotein</keyword>
<evidence type="ECO:0000256" key="1">
    <source>
        <dbReference type="ARBA" id="ARBA00004651"/>
    </source>
</evidence>